<organism evidence="2 3">
    <name type="scientific">Pseudomonas wuhanensis</name>
    <dbReference type="NCBI Taxonomy" id="2954098"/>
    <lineage>
        <taxon>Bacteria</taxon>
        <taxon>Pseudomonadati</taxon>
        <taxon>Pseudomonadota</taxon>
        <taxon>Gammaproteobacteria</taxon>
        <taxon>Pseudomonadales</taxon>
        <taxon>Pseudomonadaceae</taxon>
        <taxon>Pseudomonas</taxon>
    </lineage>
</organism>
<keyword evidence="3" id="KW-1185">Reference proteome</keyword>
<dbReference type="Pfam" id="PF02368">
    <property type="entry name" value="Big_2"/>
    <property type="match status" value="1"/>
</dbReference>
<dbReference type="InterPro" id="IPR003343">
    <property type="entry name" value="Big_2"/>
</dbReference>
<dbReference type="InterPro" id="IPR008964">
    <property type="entry name" value="Invasin/intimin_cell_adhesion"/>
</dbReference>
<dbReference type="EMBL" id="CP117430">
    <property type="protein sequence ID" value="WLI19926.1"/>
    <property type="molecule type" value="Genomic_DNA"/>
</dbReference>
<gene>
    <name evidence="2" type="ORF">PSH88_07800</name>
</gene>
<reference evidence="2 3" key="1">
    <citation type="submission" date="2023-02" db="EMBL/GenBank/DDBJ databases">
        <title>Evolution of Hrp T3SS in non-pathogenic Pseudomonas fluorescens.</title>
        <authorList>
            <person name="Liao K."/>
            <person name="Wei H."/>
            <person name="Gu Y."/>
        </authorList>
    </citation>
    <scope>NUCLEOTIDE SEQUENCE [LARGE SCALE GENOMIC DNA]</scope>
    <source>
        <strain evidence="2 3">FP607</strain>
    </source>
</reference>
<sequence length="803" mass="87372">MTTPESPDITVLALFPPSIPEATTPVVGAHYGVPQRAYDLKPEGLKVDIPPALAGTVRPGDVIALVLNGETKASKPIERGEENAVNTLYLPKGLLLSDRLNELVYTITRGSQNIGTSTPVLTLLYNAIRPGMEDRTPGDKAHSELKVILPQDVTDDGIDADRAKQGVLVCCSYPFCRPYDYLRLNLNGQDVYRTVTVAEAPAIPSPEPTTICVMVEEAVFVAAKDNPKFPISFTVTDQLGNGPDTDSPWSGAELVDVHLAERRLVKPDVAEDPDDPSDDPNTIDLGKLGTKDLTVLVHVFAPQWQSNDKIRVSYSATLLSGAVVEHTVEMDVARTPFTYKLMVPNAKVIAESVVRVKYEQVRNGAVFATSKITTVEVIGRASVDLLPPFPVAPAVSPIDPLAYPKGVTVRIEHLGALEGDRARLVELNPPAGSPQFPLVAFNSNKRTNTILTPAFLAERQGKDIELRWNLNRNDAQIGKSPVLKLSVLKIADGDARLPTPVIAGRTGQELDVSELVATDALTIAQWLGQEVGQFIWLRYDGIDKNGNATEVVVFSGTEYSSASGLSSPIPLEWFGKLKNYSSVKITFKVNFDRMSNESTAVSFPVRSYITAFKIKLVMETSGIRMSGYKLFHPTFTMHPRPNYSRTRTPSQGNPPYSYSSSAPLVAQVNSSTGTVTGLRNGSATITVTDETKQTSSYIVQVVETYDLKVEHNQTRTGPEALAYIRSIGGAPIAQIISTLLNNSLVNPTHTLLNFDASNYYIYNSNGALGYVRSAVENMYRLSTYGPSDTDTTRRGIIALVPRN</sequence>
<feature type="domain" description="BIG2" evidence="1">
    <location>
        <begin position="654"/>
        <end position="692"/>
    </location>
</feature>
<proteinExistence type="predicted"/>
<protein>
    <submittedName>
        <fullName evidence="2">Ig-like domain-containing protein</fullName>
    </submittedName>
</protein>
<dbReference type="RefSeq" id="WP_305425657.1">
    <property type="nucleotide sequence ID" value="NZ_CP117430.1"/>
</dbReference>
<evidence type="ECO:0000313" key="2">
    <source>
        <dbReference type="EMBL" id="WLI19926.1"/>
    </source>
</evidence>
<evidence type="ECO:0000259" key="1">
    <source>
        <dbReference type="Pfam" id="PF02368"/>
    </source>
</evidence>
<accession>A0ABY9GWM2</accession>
<dbReference type="Proteomes" id="UP001230768">
    <property type="component" value="Chromosome"/>
</dbReference>
<dbReference type="Gene3D" id="2.60.40.1080">
    <property type="match status" value="1"/>
</dbReference>
<name>A0ABY9GWM2_9PSED</name>
<evidence type="ECO:0000313" key="3">
    <source>
        <dbReference type="Proteomes" id="UP001230768"/>
    </source>
</evidence>
<dbReference type="SUPFAM" id="SSF49373">
    <property type="entry name" value="Invasin/intimin cell-adhesion fragments"/>
    <property type="match status" value="1"/>
</dbReference>